<keyword evidence="17" id="KW-1185">Reference proteome</keyword>
<evidence type="ECO:0000256" key="10">
    <source>
        <dbReference type="ARBA" id="ARBA00023136"/>
    </source>
</evidence>
<keyword evidence="7 14" id="KW-0276">Fatty acid metabolism</keyword>
<dbReference type="UniPathway" id="UPA00094"/>
<dbReference type="GO" id="GO:0005789">
    <property type="term" value="C:endoplasmic reticulum membrane"/>
    <property type="evidence" value="ECO:0007669"/>
    <property type="project" value="UniProtKB-SubCell"/>
</dbReference>
<keyword evidence="6 14" id="KW-0812">Transmembrane</keyword>
<evidence type="ECO:0000256" key="8">
    <source>
        <dbReference type="ARBA" id="ARBA00022989"/>
    </source>
</evidence>
<dbReference type="EMBL" id="QGMG01000170">
    <property type="protein sequence ID" value="TVY56320.1"/>
    <property type="molecule type" value="Genomic_DNA"/>
</dbReference>
<accession>A0A7D8YRW4</accession>
<evidence type="ECO:0000313" key="17">
    <source>
        <dbReference type="Proteomes" id="UP000481288"/>
    </source>
</evidence>
<dbReference type="GO" id="GO:0102158">
    <property type="term" value="F:very-long-chain (3R)-3-hydroxyacyl-CoA dehydratase activity"/>
    <property type="evidence" value="ECO:0007669"/>
    <property type="project" value="UniProtKB-EC"/>
</dbReference>
<sequence length="240" mass="26764">MSTSAPEDPLETSSPRSRAHTVSGTKTPGPKVLQSSSPKKQYLILYNFISALSWLVVLGRIVLLVPLVGFGRVYPGVGYFTKWTQTVALLEVVHAATGIVRAPISTTAMQVASRILLVWGIVNAFPSLAKSAAYSSMLLAWSVTEVIRYSFFTFNLSGYSPGFISWLRYNMFFVLYPLGISSECWLIYKAIGPAREVRVEFAWVLQLILLVYVPGSYILFTHMMAQRRKVLRGKQAQKTL</sequence>
<evidence type="ECO:0000256" key="5">
    <source>
        <dbReference type="ARBA" id="ARBA00022516"/>
    </source>
</evidence>
<feature type="transmembrane region" description="Helical" evidence="14">
    <location>
        <begin position="173"/>
        <end position="191"/>
    </location>
</feature>
<keyword evidence="10 14" id="KW-0472">Membrane</keyword>
<proteinExistence type="inferred from homology"/>
<dbReference type="GO" id="GO:0030148">
    <property type="term" value="P:sphingolipid biosynthetic process"/>
    <property type="evidence" value="ECO:0007669"/>
    <property type="project" value="TreeGrafter"/>
</dbReference>
<keyword evidence="14" id="KW-0256">Endoplasmic reticulum</keyword>
<evidence type="ECO:0000256" key="15">
    <source>
        <dbReference type="SAM" id="MobiDB-lite"/>
    </source>
</evidence>
<dbReference type="EC" id="4.2.1.134" evidence="4 14"/>
<comment type="catalytic activity">
    <reaction evidence="13 14">
        <text>a very-long-chain (3R)-3-hydroxyacyl-CoA = a very-long-chain (2E)-enoyl-CoA + H2O</text>
        <dbReference type="Rhea" id="RHEA:45812"/>
        <dbReference type="ChEBI" id="CHEBI:15377"/>
        <dbReference type="ChEBI" id="CHEBI:83728"/>
        <dbReference type="ChEBI" id="CHEBI:85440"/>
        <dbReference type="EC" id="4.2.1.134"/>
    </reaction>
</comment>
<comment type="caution">
    <text evidence="16">The sequence shown here is derived from an EMBL/GenBank/DDBJ whole genome shotgun (WGS) entry which is preliminary data.</text>
</comment>
<evidence type="ECO:0000256" key="7">
    <source>
        <dbReference type="ARBA" id="ARBA00022832"/>
    </source>
</evidence>
<dbReference type="InterPro" id="IPR007482">
    <property type="entry name" value="Tyr_Pase-like_PTPLA"/>
</dbReference>
<evidence type="ECO:0000256" key="2">
    <source>
        <dbReference type="ARBA" id="ARBA00005194"/>
    </source>
</evidence>
<dbReference type="OrthoDB" id="46988at2759"/>
<keyword evidence="11 14" id="KW-0275">Fatty acid biosynthesis</keyword>
<dbReference type="GO" id="GO:0030497">
    <property type="term" value="P:fatty acid elongation"/>
    <property type="evidence" value="ECO:0007669"/>
    <property type="project" value="TreeGrafter"/>
</dbReference>
<dbReference type="PANTHER" id="PTHR11035">
    <property type="entry name" value="VERY-LONG-CHAIN (3R)-3-HYDROXYACYL-COA DEHYDRATASE"/>
    <property type="match status" value="1"/>
</dbReference>
<evidence type="ECO:0000256" key="1">
    <source>
        <dbReference type="ARBA" id="ARBA00004141"/>
    </source>
</evidence>
<comment type="subcellular location">
    <subcellularLocation>
        <location evidence="14">Endoplasmic reticulum membrane</location>
        <topology evidence="14">Multi-pass membrane protein</topology>
    </subcellularLocation>
    <subcellularLocation>
        <location evidence="1">Membrane</location>
        <topology evidence="1">Multi-pass membrane protein</topology>
    </subcellularLocation>
</comment>
<evidence type="ECO:0000256" key="3">
    <source>
        <dbReference type="ARBA" id="ARBA00007811"/>
    </source>
</evidence>
<feature type="transmembrane region" description="Helical" evidence="14">
    <location>
        <begin position="116"/>
        <end position="134"/>
    </location>
</feature>
<reference evidence="16 17" key="1">
    <citation type="submission" date="2018-05" db="EMBL/GenBank/DDBJ databases">
        <title>Whole genome sequencing for identification of molecular markers to develop diagnostic detection tools for the regulated plant pathogen Lachnellula willkommii.</title>
        <authorList>
            <person name="Giroux E."/>
            <person name="Bilodeau G."/>
        </authorList>
    </citation>
    <scope>NUCLEOTIDE SEQUENCE [LARGE SCALE GENOMIC DNA]</scope>
    <source>
        <strain evidence="16 17">CBS 625.97</strain>
    </source>
</reference>
<gene>
    <name evidence="16" type="ORF">LCER1_G003195</name>
</gene>
<dbReference type="Proteomes" id="UP000481288">
    <property type="component" value="Unassembled WGS sequence"/>
</dbReference>
<evidence type="ECO:0000256" key="11">
    <source>
        <dbReference type="ARBA" id="ARBA00023160"/>
    </source>
</evidence>
<evidence type="ECO:0000256" key="12">
    <source>
        <dbReference type="ARBA" id="ARBA00023239"/>
    </source>
</evidence>
<dbReference type="PANTHER" id="PTHR11035:SF3">
    <property type="entry name" value="VERY-LONG-CHAIN (3R)-3-HYDROXYACYL-COA DEHYDRATASE"/>
    <property type="match status" value="1"/>
</dbReference>
<feature type="transmembrane region" description="Helical" evidence="14">
    <location>
        <begin position="43"/>
        <end position="63"/>
    </location>
</feature>
<feature type="transmembrane region" description="Helical" evidence="14">
    <location>
        <begin position="203"/>
        <end position="225"/>
    </location>
</feature>
<comment type="pathway">
    <text evidence="2 14">Lipid metabolism; fatty acid biosynthesis.</text>
</comment>
<feature type="region of interest" description="Disordered" evidence="15">
    <location>
        <begin position="1"/>
        <end position="35"/>
    </location>
</feature>
<comment type="function">
    <text evidence="14">Catalyzes the third of the four reactions of the long-chain fatty acids elongation cycle. This endoplasmic reticulum-bound enzymatic process, allows the addition of two carbons to the chain of long- and very long-chain fatty acids/VLCFAs per cycle. This enzyme catalyzes the dehydration of the 3-hydroxyacyl-CoA intermediate into trans-2,3-enoyl-CoA, within each cycle of fatty acid elongation. Thereby, it participates to the production of VLCFAs of different chain lengths that are involved in multiple biological processes as precursors of membrane lipids and lipid mediators.</text>
</comment>
<evidence type="ECO:0000256" key="14">
    <source>
        <dbReference type="RuleBase" id="RU363109"/>
    </source>
</evidence>
<keyword evidence="9 14" id="KW-0443">Lipid metabolism</keyword>
<dbReference type="Pfam" id="PF04387">
    <property type="entry name" value="PTPLA"/>
    <property type="match status" value="1"/>
</dbReference>
<comment type="similarity">
    <text evidence="3 14">Belongs to the very long-chain fatty acids dehydratase HACD family.</text>
</comment>
<organism evidence="16 17">
    <name type="scientific">Lachnellula cervina</name>
    <dbReference type="NCBI Taxonomy" id="1316786"/>
    <lineage>
        <taxon>Eukaryota</taxon>
        <taxon>Fungi</taxon>
        <taxon>Dikarya</taxon>
        <taxon>Ascomycota</taxon>
        <taxon>Pezizomycotina</taxon>
        <taxon>Leotiomycetes</taxon>
        <taxon>Helotiales</taxon>
        <taxon>Lachnaceae</taxon>
        <taxon>Lachnellula</taxon>
    </lineage>
</organism>
<keyword evidence="5 14" id="KW-0444">Lipid biosynthesis</keyword>
<evidence type="ECO:0000313" key="16">
    <source>
        <dbReference type="EMBL" id="TVY56320.1"/>
    </source>
</evidence>
<keyword evidence="8 14" id="KW-1133">Transmembrane helix</keyword>
<evidence type="ECO:0000256" key="6">
    <source>
        <dbReference type="ARBA" id="ARBA00022692"/>
    </source>
</evidence>
<evidence type="ECO:0000256" key="13">
    <source>
        <dbReference type="ARBA" id="ARBA00036671"/>
    </source>
</evidence>
<keyword evidence="12 14" id="KW-0456">Lyase</keyword>
<evidence type="ECO:0000256" key="9">
    <source>
        <dbReference type="ARBA" id="ARBA00023098"/>
    </source>
</evidence>
<feature type="transmembrane region" description="Helical" evidence="14">
    <location>
        <begin position="146"/>
        <end position="166"/>
    </location>
</feature>
<protein>
    <recommendedName>
        <fullName evidence="4 14">Very-long-chain (3R)-3-hydroxyacyl-CoA dehydratase</fullName>
        <ecNumber evidence="4 14">4.2.1.134</ecNumber>
    </recommendedName>
</protein>
<feature type="compositionally biased region" description="Polar residues" evidence="15">
    <location>
        <begin position="1"/>
        <end position="26"/>
    </location>
</feature>
<dbReference type="AlphaFoldDB" id="A0A7D8YRW4"/>
<name>A0A7D8YRW4_9HELO</name>
<evidence type="ECO:0000256" key="4">
    <source>
        <dbReference type="ARBA" id="ARBA00013122"/>
    </source>
</evidence>
<dbReference type="GO" id="GO:0042761">
    <property type="term" value="P:very long-chain fatty acid biosynthetic process"/>
    <property type="evidence" value="ECO:0007669"/>
    <property type="project" value="TreeGrafter"/>
</dbReference>